<accession>A0A9J5XAC3</accession>
<gene>
    <name evidence="1" type="ORF">H5410_045739</name>
</gene>
<comment type="caution">
    <text evidence="1">The sequence shown here is derived from an EMBL/GenBank/DDBJ whole genome shotgun (WGS) entry which is preliminary data.</text>
</comment>
<reference evidence="1 2" key="1">
    <citation type="submission" date="2020-09" db="EMBL/GenBank/DDBJ databases">
        <title>De no assembly of potato wild relative species, Solanum commersonii.</title>
        <authorList>
            <person name="Cho K."/>
        </authorList>
    </citation>
    <scope>NUCLEOTIDE SEQUENCE [LARGE SCALE GENOMIC DNA]</scope>
    <source>
        <strain evidence="1">LZ3.2</strain>
        <tissue evidence="1">Leaf</tissue>
    </source>
</reference>
<name>A0A9J5XAC3_SOLCO</name>
<dbReference type="AlphaFoldDB" id="A0A9J5XAC3"/>
<dbReference type="EMBL" id="JACXVP010000009">
    <property type="protein sequence ID" value="KAG5585305.1"/>
    <property type="molecule type" value="Genomic_DNA"/>
</dbReference>
<keyword evidence="2" id="KW-1185">Reference proteome</keyword>
<proteinExistence type="predicted"/>
<evidence type="ECO:0000313" key="1">
    <source>
        <dbReference type="EMBL" id="KAG5585305.1"/>
    </source>
</evidence>
<evidence type="ECO:0000313" key="2">
    <source>
        <dbReference type="Proteomes" id="UP000824120"/>
    </source>
</evidence>
<protein>
    <submittedName>
        <fullName evidence="1">Uncharacterized protein</fullName>
    </submittedName>
</protein>
<dbReference type="Proteomes" id="UP000824120">
    <property type="component" value="Chromosome 9"/>
</dbReference>
<sequence length="93" mass="10548">MCGWRNGRTNFYKQNELYQYVAENLDSSVQMTPKLSTQIWTEKVVGGRTRVESMALDGVETAAMSAQIAQLTSTLKESKRRRVAEQQSMRATV</sequence>
<organism evidence="1 2">
    <name type="scientific">Solanum commersonii</name>
    <name type="common">Commerson's wild potato</name>
    <name type="synonym">Commerson's nightshade</name>
    <dbReference type="NCBI Taxonomy" id="4109"/>
    <lineage>
        <taxon>Eukaryota</taxon>
        <taxon>Viridiplantae</taxon>
        <taxon>Streptophyta</taxon>
        <taxon>Embryophyta</taxon>
        <taxon>Tracheophyta</taxon>
        <taxon>Spermatophyta</taxon>
        <taxon>Magnoliopsida</taxon>
        <taxon>eudicotyledons</taxon>
        <taxon>Gunneridae</taxon>
        <taxon>Pentapetalae</taxon>
        <taxon>asterids</taxon>
        <taxon>lamiids</taxon>
        <taxon>Solanales</taxon>
        <taxon>Solanaceae</taxon>
        <taxon>Solanoideae</taxon>
        <taxon>Solaneae</taxon>
        <taxon>Solanum</taxon>
    </lineage>
</organism>